<dbReference type="GO" id="GO:0005047">
    <property type="term" value="F:signal recognition particle binding"/>
    <property type="evidence" value="ECO:0007669"/>
    <property type="project" value="InterPro"/>
</dbReference>
<dbReference type="Pfam" id="PF04086">
    <property type="entry name" value="SRP-alpha_N"/>
    <property type="match status" value="1"/>
</dbReference>
<feature type="compositionally biased region" description="Acidic residues" evidence="8">
    <location>
        <begin position="265"/>
        <end position="289"/>
    </location>
</feature>
<dbReference type="InterPro" id="IPR007222">
    <property type="entry name" value="Sig_recog_particle_rcpt_asu_N"/>
</dbReference>
<dbReference type="InterPro" id="IPR011012">
    <property type="entry name" value="Longin-like_dom_sf"/>
</dbReference>
<dbReference type="OMA" id="HLGWIDK"/>
<dbReference type="InParanoid" id="A0A163K3U2"/>
<dbReference type="STRING" id="4829.A0A163K3U2"/>
<keyword evidence="7" id="KW-0675">Receptor</keyword>
<dbReference type="InterPro" id="IPR003593">
    <property type="entry name" value="AAA+_ATPase"/>
</dbReference>
<comment type="subcellular location">
    <subcellularLocation>
        <location evidence="1">Endoplasmic reticulum membrane</location>
        <topology evidence="1">Peripheral membrane protein</topology>
        <orientation evidence="1">Cytoplasmic side</orientation>
    </subcellularLocation>
</comment>
<reference evidence="10" key="1">
    <citation type="submission" date="2016-04" db="EMBL/GenBank/DDBJ databases">
        <authorList>
            <person name="Evans L.H."/>
            <person name="Alamgir A."/>
            <person name="Owens N."/>
            <person name="Weber N.D."/>
            <person name="Virtaneva K."/>
            <person name="Barbian K."/>
            <person name="Babar A."/>
            <person name="Rosenke K."/>
        </authorList>
    </citation>
    <scope>NUCLEOTIDE SEQUENCE [LARGE SCALE GENOMIC DNA]</scope>
    <source>
        <strain evidence="10">CBS 101.48</strain>
    </source>
</reference>
<evidence type="ECO:0000313" key="10">
    <source>
        <dbReference type="EMBL" id="SAM05345.1"/>
    </source>
</evidence>
<accession>A0A163K3U2</accession>
<evidence type="ECO:0000313" key="11">
    <source>
        <dbReference type="Proteomes" id="UP000078561"/>
    </source>
</evidence>
<dbReference type="Gene3D" id="3.30.450.60">
    <property type="match status" value="1"/>
</dbReference>
<dbReference type="PANTHER" id="PTHR43134:SF1">
    <property type="entry name" value="SIGNAL RECOGNITION PARTICLE RECEPTOR SUBUNIT ALPHA"/>
    <property type="match status" value="1"/>
</dbReference>
<evidence type="ECO:0000256" key="8">
    <source>
        <dbReference type="SAM" id="MobiDB-lite"/>
    </source>
</evidence>
<feature type="compositionally biased region" description="Basic and acidic residues" evidence="8">
    <location>
        <begin position="134"/>
        <end position="144"/>
    </location>
</feature>
<dbReference type="Proteomes" id="UP000078561">
    <property type="component" value="Unassembled WGS sequence"/>
</dbReference>
<feature type="compositionally biased region" description="Polar residues" evidence="8">
    <location>
        <begin position="146"/>
        <end position="162"/>
    </location>
</feature>
<evidence type="ECO:0000256" key="3">
    <source>
        <dbReference type="ARBA" id="ARBA00022741"/>
    </source>
</evidence>
<evidence type="ECO:0000256" key="4">
    <source>
        <dbReference type="ARBA" id="ARBA00022824"/>
    </source>
</evidence>
<keyword evidence="6" id="KW-0472">Membrane</keyword>
<dbReference type="Pfam" id="PF00448">
    <property type="entry name" value="SRP54"/>
    <property type="match status" value="1"/>
</dbReference>
<dbReference type="CDD" id="cd17876">
    <property type="entry name" value="SRalpha_C"/>
    <property type="match status" value="1"/>
</dbReference>
<evidence type="ECO:0000259" key="9">
    <source>
        <dbReference type="PROSITE" id="PS00300"/>
    </source>
</evidence>
<keyword evidence="5" id="KW-0342">GTP-binding</keyword>
<evidence type="ECO:0000256" key="6">
    <source>
        <dbReference type="ARBA" id="ARBA00023136"/>
    </source>
</evidence>
<dbReference type="InterPro" id="IPR000897">
    <property type="entry name" value="SRP54_GTPase_dom"/>
</dbReference>
<dbReference type="AlphaFoldDB" id="A0A163K3U2"/>
<comment type="similarity">
    <text evidence="2">Belongs to the GTP-binding SRP family.</text>
</comment>
<dbReference type="GO" id="GO:0005785">
    <property type="term" value="C:signal recognition particle receptor complex"/>
    <property type="evidence" value="ECO:0007669"/>
    <property type="project" value="InterPro"/>
</dbReference>
<dbReference type="GO" id="GO:0006886">
    <property type="term" value="P:intracellular protein transport"/>
    <property type="evidence" value="ECO:0007669"/>
    <property type="project" value="InterPro"/>
</dbReference>
<evidence type="ECO:0000256" key="7">
    <source>
        <dbReference type="ARBA" id="ARBA00023170"/>
    </source>
</evidence>
<gene>
    <name evidence="10" type="primary">ABSGL_11220.1 scaffold 12295</name>
</gene>
<feature type="region of interest" description="Disordered" evidence="8">
    <location>
        <begin position="265"/>
        <end position="295"/>
    </location>
</feature>
<dbReference type="InterPro" id="IPR042101">
    <property type="entry name" value="SRP54_N_sf"/>
</dbReference>
<dbReference type="EMBL" id="LT554468">
    <property type="protein sequence ID" value="SAM05345.1"/>
    <property type="molecule type" value="Genomic_DNA"/>
</dbReference>
<dbReference type="SMART" id="SM00382">
    <property type="entry name" value="AAA"/>
    <property type="match status" value="1"/>
</dbReference>
<feature type="compositionally biased region" description="Low complexity" evidence="8">
    <location>
        <begin position="191"/>
        <end position="202"/>
    </location>
</feature>
<dbReference type="CDD" id="cd14826">
    <property type="entry name" value="SR_alpha_SRX"/>
    <property type="match status" value="1"/>
</dbReference>
<keyword evidence="11" id="KW-1185">Reference proteome</keyword>
<dbReference type="SUPFAM" id="SSF52540">
    <property type="entry name" value="P-loop containing nucleoside triphosphate hydrolases"/>
    <property type="match status" value="1"/>
</dbReference>
<keyword evidence="4" id="KW-0256">Endoplasmic reticulum</keyword>
<dbReference type="SMART" id="SM00963">
    <property type="entry name" value="SRP54_N"/>
    <property type="match status" value="1"/>
</dbReference>
<dbReference type="InterPro" id="IPR036225">
    <property type="entry name" value="SRP/SRP_N"/>
</dbReference>
<organism evidence="10">
    <name type="scientific">Absidia glauca</name>
    <name type="common">Pin mould</name>
    <dbReference type="NCBI Taxonomy" id="4829"/>
    <lineage>
        <taxon>Eukaryota</taxon>
        <taxon>Fungi</taxon>
        <taxon>Fungi incertae sedis</taxon>
        <taxon>Mucoromycota</taxon>
        <taxon>Mucoromycotina</taxon>
        <taxon>Mucoromycetes</taxon>
        <taxon>Mucorales</taxon>
        <taxon>Cunninghamellaceae</taxon>
        <taxon>Absidia</taxon>
    </lineage>
</organism>
<dbReference type="SMART" id="SM00962">
    <property type="entry name" value="SRP54"/>
    <property type="match status" value="1"/>
</dbReference>
<dbReference type="Gene3D" id="3.40.50.300">
    <property type="entry name" value="P-loop containing nucleotide triphosphate hydrolases"/>
    <property type="match status" value="1"/>
</dbReference>
<name>A0A163K3U2_ABSGL</name>
<dbReference type="OrthoDB" id="1727884at2759"/>
<evidence type="ECO:0000256" key="1">
    <source>
        <dbReference type="ARBA" id="ARBA00004397"/>
    </source>
</evidence>
<proteinExistence type="inferred from homology"/>
<dbReference type="FunCoup" id="A0A163K3U2">
    <property type="interactions" value="441"/>
</dbReference>
<dbReference type="GO" id="GO:0003924">
    <property type="term" value="F:GTPase activity"/>
    <property type="evidence" value="ECO:0007669"/>
    <property type="project" value="InterPro"/>
</dbReference>
<feature type="domain" description="SRP54-type proteins GTP-binding" evidence="9">
    <location>
        <begin position="582"/>
        <end position="595"/>
    </location>
</feature>
<dbReference type="SUPFAM" id="SSF47364">
    <property type="entry name" value="Domain of the SRP/SRP receptor G-proteins"/>
    <property type="match status" value="1"/>
</dbReference>
<keyword evidence="3" id="KW-0547">Nucleotide-binding</keyword>
<evidence type="ECO:0000256" key="5">
    <source>
        <dbReference type="ARBA" id="ARBA00023134"/>
    </source>
</evidence>
<dbReference type="InterPro" id="IPR027417">
    <property type="entry name" value="P-loop_NTPase"/>
</dbReference>
<dbReference type="GO" id="GO:0005525">
    <property type="term" value="F:GTP binding"/>
    <property type="evidence" value="ECO:0007669"/>
    <property type="project" value="UniProtKB-KW"/>
</dbReference>
<sequence>MLDLFTILNKGGLVLWKHAYTSLTGSPVEGLIKNILIEERSGTDIYIKDTYALKWTFANELDLVFVVAYQKILQLSYIDELLETIKRLFIETYKDTVVTDQGIHGDYSDFDAVFSKVLVSLEQKHSSNRARAPRKFENTKKFETTLKGSQAPVSQSTASNTKVDNDEITKNIKALKLQGSPRGKGGRKQPPSRTTSSTASPSTEKKKSQKQMRVWDGQIAKGEMEALDYSGGGGDDTVDEALIKAQHLDAAKLGTKNNQGIYEVQDVDVPEDDEDEDYDFGDDDEDDNDGSNKGGIFSFFKSMTGQREMTEETLDPVLATMKDSMIDKNVGKEIADRLCESVKSSLLGKKLGSFERVSAVVRTSMESALKRILTPKTSLDILRDIEQAKSEKRPYVITFIGVNGVGKSTNLSKVCFWLLQNNVKVLIAACDTFRSGAVEQLRVHARNLRALQTSGGGVVELFERGYGKDSAGIAKDAIAYAGANNFDVVLIDTAGRMQDNEPLMRALSKLVSVNNPDKIIFVGEALVGNEAVDQLTKFNNALKDFSGLQNPRHIDGMILTKFDTIDDKVGAALTMTYITGQPIYFVGCGQTYRKFDIITFGTAS</sequence>
<dbReference type="SUPFAM" id="SSF64356">
    <property type="entry name" value="SNARE-like"/>
    <property type="match status" value="1"/>
</dbReference>
<dbReference type="PROSITE" id="PS00300">
    <property type="entry name" value="SRP54"/>
    <property type="match status" value="1"/>
</dbReference>
<feature type="region of interest" description="Disordered" evidence="8">
    <location>
        <begin position="128"/>
        <end position="213"/>
    </location>
</feature>
<dbReference type="FunFam" id="3.40.50.300:FF:000188">
    <property type="entry name" value="signal recognition particle receptor subunit alpha"/>
    <property type="match status" value="1"/>
</dbReference>
<protein>
    <recommendedName>
        <fullName evidence="9">SRP54-type proteins GTP-binding domain-containing protein</fullName>
    </recommendedName>
</protein>
<evidence type="ECO:0000256" key="2">
    <source>
        <dbReference type="ARBA" id="ARBA00008531"/>
    </source>
</evidence>
<dbReference type="PANTHER" id="PTHR43134">
    <property type="entry name" value="SIGNAL RECOGNITION PARTICLE RECEPTOR SUBUNIT ALPHA"/>
    <property type="match status" value="1"/>
</dbReference>
<dbReference type="GO" id="GO:0006614">
    <property type="term" value="P:SRP-dependent cotranslational protein targeting to membrane"/>
    <property type="evidence" value="ECO:0007669"/>
    <property type="project" value="InterPro"/>
</dbReference>
<dbReference type="Pfam" id="PF02881">
    <property type="entry name" value="SRP54_N"/>
    <property type="match status" value="1"/>
</dbReference>
<dbReference type="InterPro" id="IPR013822">
    <property type="entry name" value="Signal_recog_particl_SRP54_hlx"/>
</dbReference>
<dbReference type="Gene3D" id="1.20.120.140">
    <property type="entry name" value="Signal recognition particle SRP54, nucleotide-binding domain"/>
    <property type="match status" value="1"/>
</dbReference>